<dbReference type="PROSITE" id="PS51257">
    <property type="entry name" value="PROKAR_LIPOPROTEIN"/>
    <property type="match status" value="1"/>
</dbReference>
<dbReference type="InterPro" id="IPR005618">
    <property type="entry name" value="OMPW"/>
</dbReference>
<feature type="chain" id="PRO_5015670493" description="OmpW family protein" evidence="2">
    <location>
        <begin position="23"/>
        <end position="226"/>
    </location>
</feature>
<gene>
    <name evidence="3" type="ORF">CCS01_27550</name>
</gene>
<dbReference type="Pfam" id="PF03922">
    <property type="entry name" value="OmpW"/>
    <property type="match status" value="1"/>
</dbReference>
<dbReference type="InterPro" id="IPR011250">
    <property type="entry name" value="OMP/PagP_B-barrel"/>
</dbReference>
<feature type="signal peptide" evidence="2">
    <location>
        <begin position="1"/>
        <end position="22"/>
    </location>
</feature>
<comment type="caution">
    <text evidence="3">The sequence shown here is derived from an EMBL/GenBank/DDBJ whole genome shotgun (WGS) entry which is preliminary data.</text>
</comment>
<organism evidence="3 4">
    <name type="scientific">Rhodopila globiformis</name>
    <name type="common">Rhodopseudomonas globiformis</name>
    <dbReference type="NCBI Taxonomy" id="1071"/>
    <lineage>
        <taxon>Bacteria</taxon>
        <taxon>Pseudomonadati</taxon>
        <taxon>Pseudomonadota</taxon>
        <taxon>Alphaproteobacteria</taxon>
        <taxon>Acetobacterales</taxon>
        <taxon>Acetobacteraceae</taxon>
        <taxon>Rhodopila</taxon>
    </lineage>
</organism>
<evidence type="ECO:0000256" key="2">
    <source>
        <dbReference type="SAM" id="SignalP"/>
    </source>
</evidence>
<dbReference type="PANTHER" id="PTHR36920:SF1">
    <property type="entry name" value="OUTER MEMBRANE PROTEIN W"/>
    <property type="match status" value="1"/>
</dbReference>
<name>A0A2S6MY74_RHOGL</name>
<keyword evidence="2" id="KW-0732">Signal</keyword>
<reference evidence="3 4" key="1">
    <citation type="journal article" date="2018" name="Arch. Microbiol.">
        <title>New insights into the metabolic potential of the phototrophic purple bacterium Rhodopila globiformis DSM 161(T) from its draft genome sequence and evidence for a vanadium-dependent nitrogenase.</title>
        <authorList>
            <person name="Imhoff J.F."/>
            <person name="Rahn T."/>
            <person name="Kunzel S."/>
            <person name="Neulinger S.C."/>
        </authorList>
    </citation>
    <scope>NUCLEOTIDE SEQUENCE [LARGE SCALE GENOMIC DNA]</scope>
    <source>
        <strain evidence="3 4">DSM 161</strain>
    </source>
</reference>
<dbReference type="GO" id="GO:0055085">
    <property type="term" value="P:transmembrane transport"/>
    <property type="evidence" value="ECO:0007669"/>
    <property type="project" value="TreeGrafter"/>
</dbReference>
<protein>
    <recommendedName>
        <fullName evidence="5">OmpW family protein</fullName>
    </recommendedName>
</protein>
<dbReference type="AlphaFoldDB" id="A0A2S6MY74"/>
<evidence type="ECO:0000313" key="4">
    <source>
        <dbReference type="Proteomes" id="UP000239724"/>
    </source>
</evidence>
<dbReference type="GO" id="GO:0019867">
    <property type="term" value="C:outer membrane"/>
    <property type="evidence" value="ECO:0007669"/>
    <property type="project" value="InterPro"/>
</dbReference>
<accession>A0A2S6MY74</accession>
<dbReference type="OrthoDB" id="9807574at2"/>
<dbReference type="SUPFAM" id="SSF56925">
    <property type="entry name" value="OMPA-like"/>
    <property type="match status" value="1"/>
</dbReference>
<dbReference type="Proteomes" id="UP000239724">
    <property type="component" value="Unassembled WGS sequence"/>
</dbReference>
<keyword evidence="4" id="KW-1185">Reference proteome</keyword>
<comment type="similarity">
    <text evidence="1">Belongs to the OmpW/AlkL family.</text>
</comment>
<evidence type="ECO:0008006" key="5">
    <source>
        <dbReference type="Google" id="ProtNLM"/>
    </source>
</evidence>
<proteinExistence type="inferred from homology"/>
<dbReference type="Gene3D" id="2.40.160.20">
    <property type="match status" value="1"/>
</dbReference>
<dbReference type="RefSeq" id="WP_104522036.1">
    <property type="nucleotide sequence ID" value="NZ_NHRY01000260.1"/>
</dbReference>
<sequence length="226" mass="23998">MRHLLFATTMLSAVACGSAAFAQSPLDLNQPLVGKQAGTFMIRLRAIGVIPEDNSSSINGFPGARVNVTDQAAPEVDFSYFLTDNIAFELIAASTRHELSATIPNPPLGKVDVGSAWVLPPTLTVQYHFMPHSAFSPYIGAGVTVAFFYGTSPAGGAVTHFSVGNNVGPAIQAGFDYNLTGHWFFNFDVKQIFLNADAHVDALGTTLHAHTALDPLVVGTGIGYRF</sequence>
<evidence type="ECO:0000256" key="1">
    <source>
        <dbReference type="ARBA" id="ARBA00009330"/>
    </source>
</evidence>
<dbReference type="PANTHER" id="PTHR36920">
    <property type="match status" value="1"/>
</dbReference>
<evidence type="ECO:0000313" key="3">
    <source>
        <dbReference type="EMBL" id="PPQ27306.1"/>
    </source>
</evidence>
<dbReference type="EMBL" id="NHRY01000260">
    <property type="protein sequence ID" value="PPQ27306.1"/>
    <property type="molecule type" value="Genomic_DNA"/>
</dbReference>